<reference evidence="3" key="1">
    <citation type="journal article" date="2021" name="G3 (Bethesda)">
        <title>Chromosome assembled and annotated genome sequence of Aspergillus flavus NRRL 3357.</title>
        <authorList>
            <person name="Skerker J.M."/>
            <person name="Pianalto K.M."/>
            <person name="Mondo S.J."/>
            <person name="Yang K."/>
            <person name="Arkin A.P."/>
            <person name="Keller N.P."/>
            <person name="Grigoriev I.V."/>
            <person name="Louise Glass N.L."/>
        </authorList>
    </citation>
    <scope>NUCLEOTIDE SEQUENCE [LARGE SCALE GENOMIC DNA]</scope>
    <source>
        <strain evidence="3">ATCC 200026 / FGSC A1120 / IAM 13836 / NRRL 3357 / JCM 12722 / SRRC 167</strain>
    </source>
</reference>
<evidence type="ECO:0000313" key="3">
    <source>
        <dbReference type="Proteomes" id="UP000596276"/>
    </source>
</evidence>
<dbReference type="Proteomes" id="UP000596276">
    <property type="component" value="Chromosome 8"/>
</dbReference>
<sequence>MKHCIPNEPYEDLRIFYLSSLSGAEDSGLFRKLLDHTKYKRRKKNCGSKPSTGQVHEPRKPLSQSLIEGAQVPDRTPFDVAKHDHHTMKDIGLEGAGITGNRQMRAGIFSRPVLEKYQVGSDLATNMIRGYCPEYSSFIYDAWNSPALIPAMDVDIGHVNISVRDDAAAAREPDSDADNKPAFGWHIDSYAFVCVTMLSDCAGMIGGETVIRTGTGEVLKFRGPATGTAVIMQGRYIEHQALKAFGGRERISMVTSLRLKSPFIRDETIIRPLLPTTPKSTLYYQYAEYRLENLEERVRHQLKVMRQHKKANRDFDVASTRKFLLGEREFIDAMLEELEDP</sequence>
<dbReference type="VEuPathDB" id="FungiDB:F9C07_2206056"/>
<dbReference type="PANTHER" id="PTHR41677">
    <property type="entry name" value="YALI0B19030P"/>
    <property type="match status" value="1"/>
</dbReference>
<protein>
    <recommendedName>
        <fullName evidence="4">Fe2OG dioxygenase domain-containing protein</fullName>
    </recommendedName>
</protein>
<organism evidence="2 3">
    <name type="scientific">Aspergillus flavus (strain ATCC 200026 / FGSC A1120 / IAM 13836 / NRRL 3357 / JCM 12722 / SRRC 167)</name>
    <dbReference type="NCBI Taxonomy" id="332952"/>
    <lineage>
        <taxon>Eukaryota</taxon>
        <taxon>Fungi</taxon>
        <taxon>Dikarya</taxon>
        <taxon>Ascomycota</taxon>
        <taxon>Pezizomycotina</taxon>
        <taxon>Eurotiomycetes</taxon>
        <taxon>Eurotiomycetidae</taxon>
        <taxon>Eurotiales</taxon>
        <taxon>Aspergillaceae</taxon>
        <taxon>Aspergillus</taxon>
        <taxon>Aspergillus subgen. Circumdati</taxon>
    </lineage>
</organism>
<feature type="region of interest" description="Disordered" evidence="1">
    <location>
        <begin position="41"/>
        <end position="62"/>
    </location>
</feature>
<proteinExistence type="predicted"/>
<dbReference type="VEuPathDB" id="FungiDB:AFLA_013459"/>
<evidence type="ECO:0008006" key="4">
    <source>
        <dbReference type="Google" id="ProtNLM"/>
    </source>
</evidence>
<keyword evidence="3" id="KW-1185">Reference proteome</keyword>
<accession>A0A7U2MZT8</accession>
<gene>
    <name evidence="2" type="ORF">F9C07_2206056</name>
</gene>
<dbReference type="EMBL" id="CP044616">
    <property type="protein sequence ID" value="QRD92946.1"/>
    <property type="molecule type" value="Genomic_DNA"/>
</dbReference>
<name>A0A7U2MZT8_ASPFN</name>
<dbReference type="PANTHER" id="PTHR41677:SF1">
    <property type="entry name" value="FE2OG DIOXYGENASE DOMAIN-CONTAINING PROTEIN"/>
    <property type="match status" value="1"/>
</dbReference>
<evidence type="ECO:0000256" key="1">
    <source>
        <dbReference type="SAM" id="MobiDB-lite"/>
    </source>
</evidence>
<evidence type="ECO:0000313" key="2">
    <source>
        <dbReference type="EMBL" id="QRD92946.1"/>
    </source>
</evidence>
<dbReference type="AlphaFoldDB" id="A0A7U2MZT8"/>